<sequence length="133" mass="15609">MKLQKKIEVNLNKKFQKVLKTPEGFDFFVAIHDYIEYIESNLVLSKGLSDRIKSNRELKISTKYAYLKQIYQGLEDAKTKSKNDIGHTRYMILKDLNQIKNKDFSESNAFWKKRELSRKLAGEIHGRLISNPV</sequence>
<dbReference type="EMBL" id="PCXV01000017">
    <property type="protein sequence ID" value="PIR44231.1"/>
    <property type="molecule type" value="Genomic_DNA"/>
</dbReference>
<accession>A0A2H0RCH0</accession>
<gene>
    <name evidence="1" type="ORF">COV23_01045</name>
</gene>
<evidence type="ECO:0000313" key="1">
    <source>
        <dbReference type="EMBL" id="PIR44231.1"/>
    </source>
</evidence>
<reference evidence="1 2" key="1">
    <citation type="submission" date="2017-09" db="EMBL/GenBank/DDBJ databases">
        <title>Depth-based differentiation of microbial function through sediment-hosted aquifers and enrichment of novel symbionts in the deep terrestrial subsurface.</title>
        <authorList>
            <person name="Probst A.J."/>
            <person name="Ladd B."/>
            <person name="Jarett J.K."/>
            <person name="Geller-Mcgrath D.E."/>
            <person name="Sieber C.M."/>
            <person name="Emerson J.B."/>
            <person name="Anantharaman K."/>
            <person name="Thomas B.C."/>
            <person name="Malmstrom R."/>
            <person name="Stieglmeier M."/>
            <person name="Klingl A."/>
            <person name="Woyke T."/>
            <person name="Ryan C.M."/>
            <person name="Banfield J.F."/>
        </authorList>
    </citation>
    <scope>NUCLEOTIDE SEQUENCE [LARGE SCALE GENOMIC DNA]</scope>
    <source>
        <strain evidence="1">CG10_big_fil_rev_8_21_14_0_10_31_9</strain>
    </source>
</reference>
<name>A0A2H0RCH0_9BACT</name>
<evidence type="ECO:0000313" key="2">
    <source>
        <dbReference type="Proteomes" id="UP000231602"/>
    </source>
</evidence>
<organism evidence="1 2">
    <name type="scientific">Candidatus Wolfebacteria bacterium CG10_big_fil_rev_8_21_14_0_10_31_9</name>
    <dbReference type="NCBI Taxonomy" id="1975070"/>
    <lineage>
        <taxon>Bacteria</taxon>
        <taxon>Candidatus Wolfeibacteriota</taxon>
    </lineage>
</organism>
<comment type="caution">
    <text evidence="1">The sequence shown here is derived from an EMBL/GenBank/DDBJ whole genome shotgun (WGS) entry which is preliminary data.</text>
</comment>
<proteinExistence type="predicted"/>
<dbReference type="AlphaFoldDB" id="A0A2H0RCH0"/>
<protein>
    <submittedName>
        <fullName evidence="1">Uncharacterized protein</fullName>
    </submittedName>
</protein>
<dbReference type="Proteomes" id="UP000231602">
    <property type="component" value="Unassembled WGS sequence"/>
</dbReference>